<evidence type="ECO:0000256" key="1">
    <source>
        <dbReference type="ARBA" id="ARBA00022723"/>
    </source>
</evidence>
<evidence type="ECO:0000256" key="2">
    <source>
        <dbReference type="ARBA" id="ARBA00022737"/>
    </source>
</evidence>
<dbReference type="Gene3D" id="3.30.160.60">
    <property type="entry name" value="Classic Zinc Finger"/>
    <property type="match status" value="3"/>
</dbReference>
<dbReference type="PANTHER" id="PTHR24379:SF127">
    <property type="entry name" value="BLOODY FINGERS-RELATED"/>
    <property type="match status" value="1"/>
</dbReference>
<dbReference type="Proteomes" id="UP000095300">
    <property type="component" value="Unassembled WGS sequence"/>
</dbReference>
<dbReference type="GO" id="GO:0000981">
    <property type="term" value="F:DNA-binding transcription factor activity, RNA polymerase II-specific"/>
    <property type="evidence" value="ECO:0007669"/>
    <property type="project" value="TreeGrafter"/>
</dbReference>
<dbReference type="SMART" id="SM00868">
    <property type="entry name" value="zf-AD"/>
    <property type="match status" value="1"/>
</dbReference>
<proteinExistence type="predicted"/>
<dbReference type="EnsemblMetazoa" id="SCAU014846-RA">
    <property type="protein sequence ID" value="SCAU014846-PA"/>
    <property type="gene ID" value="SCAU014846"/>
</dbReference>
<dbReference type="Gene3D" id="3.40.1800.20">
    <property type="match status" value="1"/>
</dbReference>
<keyword evidence="2" id="KW-0677">Repeat</keyword>
<dbReference type="InterPro" id="IPR036236">
    <property type="entry name" value="Znf_C2H2_sf"/>
</dbReference>
<evidence type="ECO:0000256" key="5">
    <source>
        <dbReference type="PROSITE-ProRule" id="PRU00042"/>
    </source>
</evidence>
<keyword evidence="4" id="KW-0862">Zinc</keyword>
<name>A0A1I8Q8F3_STOCA</name>
<dbReference type="OrthoDB" id="6077919at2759"/>
<gene>
    <name evidence="7" type="primary">106088833</name>
</gene>
<reference evidence="7" key="2">
    <citation type="submission" date="2020-05" db="UniProtKB">
        <authorList>
            <consortium name="EnsemblMetazoa"/>
        </authorList>
    </citation>
    <scope>IDENTIFICATION</scope>
    <source>
        <strain evidence="7">USDA</strain>
    </source>
</reference>
<dbReference type="KEGG" id="scac:106088833"/>
<accession>A0A1I8Q8F3</accession>
<evidence type="ECO:0000313" key="8">
    <source>
        <dbReference type="Proteomes" id="UP000095300"/>
    </source>
</evidence>
<dbReference type="PROSITE" id="PS00028">
    <property type="entry name" value="ZINC_FINGER_C2H2_1"/>
    <property type="match status" value="5"/>
</dbReference>
<keyword evidence="8" id="KW-1185">Reference proteome</keyword>
<keyword evidence="3 5" id="KW-0863">Zinc-finger</keyword>
<dbReference type="PROSITE" id="PS50157">
    <property type="entry name" value="ZINC_FINGER_C2H2_2"/>
    <property type="match status" value="5"/>
</dbReference>
<dbReference type="SUPFAM" id="SSF57667">
    <property type="entry name" value="beta-beta-alpha zinc fingers"/>
    <property type="match status" value="3"/>
</dbReference>
<dbReference type="AlphaFoldDB" id="A0A1I8Q8F3"/>
<evidence type="ECO:0000256" key="3">
    <source>
        <dbReference type="ARBA" id="ARBA00022771"/>
    </source>
</evidence>
<dbReference type="InterPro" id="IPR013087">
    <property type="entry name" value="Znf_C2H2_type"/>
</dbReference>
<reference evidence="8" key="1">
    <citation type="submission" date="2015-05" db="EMBL/GenBank/DDBJ databases">
        <authorList>
            <person name="Wilson R.K."/>
            <person name="Warren W.C."/>
            <person name="Olafson P."/>
        </authorList>
    </citation>
    <scope>NUCLEOTIDE SEQUENCE [LARGE SCALE GENOMIC DNA]</scope>
    <source>
        <strain evidence="8">USDA</strain>
    </source>
</reference>
<feature type="domain" description="C2H2-type" evidence="6">
    <location>
        <begin position="310"/>
        <end position="334"/>
    </location>
</feature>
<dbReference type="Pfam" id="PF00096">
    <property type="entry name" value="zf-C2H2"/>
    <property type="match status" value="3"/>
</dbReference>
<dbReference type="EnsemblMetazoa" id="SCAU014846-RB">
    <property type="protein sequence ID" value="SCAU014846-PB"/>
    <property type="gene ID" value="SCAU014846"/>
</dbReference>
<feature type="domain" description="C2H2-type" evidence="6">
    <location>
        <begin position="254"/>
        <end position="282"/>
    </location>
</feature>
<sequence>MSSLGLCWLCLKSSIDCRKVYDQRTHEVVTQFFDPEVLASTEENGAKLMCQQCLNQIFDFHNFRQSVLQAHSSLLNDIARQSTQRENHKDIVVKKENEDSCDTDNVLYHDEPSISINNNENNSAEIYYDAIVKEEFKFNTSLEDQEYSNNIVFKTDEEKFKLMNKSKERSFANNESNGATSPMPDTVTMRELEFAEKIKTHLLLNATEDDSVCSNYGSDEEKMDLLEIRETKGSIKRKREEELDCVIARWKPSLDCMACTKSFSSFTLLQQHFLKNHSNKEFYVQCCGIKIKKRGQLAEHTRLHVDSNSFKCEHCNKSFTRKRNLRYHVLRQHATISSTIEQQPQNQSTFYENAAENVNSTKNDLYRSMRKPSVNQPHRKLARQESDNLIAQWLPNLECGLCKDTYSKYSLIHQHFQQRHPNDSSFVVCCERKFNRRQKLQEHIRLHINPKASECNICGKSFTSVYNLKHHLARMHQMVKDQDDVTKCPDNKMEAANSFTTTCESKFSGSVKIAAPKRKTIQELDEVIAKWKPNLECELCAVTCSSFSLLHQHFTQNHPSVMSYITCCQVKLTGRHDIEEHIRYHNDPNAFKCDLCERSFTSRRNLNRHCRAKHNREVK</sequence>
<dbReference type="GO" id="GO:0000977">
    <property type="term" value="F:RNA polymerase II transcription regulatory region sequence-specific DNA binding"/>
    <property type="evidence" value="ECO:0007669"/>
    <property type="project" value="TreeGrafter"/>
</dbReference>
<dbReference type="STRING" id="35570.A0A1I8Q8F3"/>
<evidence type="ECO:0000259" key="6">
    <source>
        <dbReference type="PROSITE" id="PS50157"/>
    </source>
</evidence>
<feature type="domain" description="C2H2-type" evidence="6">
    <location>
        <begin position="430"/>
        <end position="452"/>
    </location>
</feature>
<protein>
    <recommendedName>
        <fullName evidence="6">C2H2-type domain-containing protein</fullName>
    </recommendedName>
</protein>
<feature type="domain" description="C2H2-type" evidence="6">
    <location>
        <begin position="591"/>
        <end position="619"/>
    </location>
</feature>
<dbReference type="PANTHER" id="PTHR24379">
    <property type="entry name" value="KRAB AND ZINC FINGER DOMAIN-CONTAINING"/>
    <property type="match status" value="1"/>
</dbReference>
<dbReference type="InterPro" id="IPR012934">
    <property type="entry name" value="Znf_AD"/>
</dbReference>
<evidence type="ECO:0000313" key="7">
    <source>
        <dbReference type="EnsemblMetazoa" id="SCAU014846-PA"/>
    </source>
</evidence>
<dbReference type="SMART" id="SM00355">
    <property type="entry name" value="ZnF_C2H2"/>
    <property type="match status" value="8"/>
</dbReference>
<dbReference type="VEuPathDB" id="VectorBase:SCAU014846"/>
<keyword evidence="1" id="KW-0479">Metal-binding</keyword>
<feature type="domain" description="C2H2-type" evidence="6">
    <location>
        <begin position="453"/>
        <end position="481"/>
    </location>
</feature>
<dbReference type="GO" id="GO:0005634">
    <property type="term" value="C:nucleus"/>
    <property type="evidence" value="ECO:0007669"/>
    <property type="project" value="InterPro"/>
</dbReference>
<organism evidence="7 8">
    <name type="scientific">Stomoxys calcitrans</name>
    <name type="common">Stable fly</name>
    <name type="synonym">Conops calcitrans</name>
    <dbReference type="NCBI Taxonomy" id="35570"/>
    <lineage>
        <taxon>Eukaryota</taxon>
        <taxon>Metazoa</taxon>
        <taxon>Ecdysozoa</taxon>
        <taxon>Arthropoda</taxon>
        <taxon>Hexapoda</taxon>
        <taxon>Insecta</taxon>
        <taxon>Pterygota</taxon>
        <taxon>Neoptera</taxon>
        <taxon>Endopterygota</taxon>
        <taxon>Diptera</taxon>
        <taxon>Brachycera</taxon>
        <taxon>Muscomorpha</taxon>
        <taxon>Muscoidea</taxon>
        <taxon>Muscidae</taxon>
        <taxon>Stomoxys</taxon>
    </lineage>
</organism>
<dbReference type="SUPFAM" id="SSF57716">
    <property type="entry name" value="Glucocorticoid receptor-like (DNA-binding domain)"/>
    <property type="match status" value="1"/>
</dbReference>
<dbReference type="GO" id="GO:0008270">
    <property type="term" value="F:zinc ion binding"/>
    <property type="evidence" value="ECO:0007669"/>
    <property type="project" value="UniProtKB-KW"/>
</dbReference>
<evidence type="ECO:0000256" key="4">
    <source>
        <dbReference type="ARBA" id="ARBA00022833"/>
    </source>
</evidence>